<proteinExistence type="predicted"/>
<dbReference type="AlphaFoldDB" id="A0A139IVQ9"/>
<evidence type="ECO:0000313" key="3">
    <source>
        <dbReference type="Proteomes" id="UP000073492"/>
    </source>
</evidence>
<name>A0A139IVQ9_9PEZI</name>
<feature type="compositionally biased region" description="Basic and acidic residues" evidence="1">
    <location>
        <begin position="108"/>
        <end position="119"/>
    </location>
</feature>
<dbReference type="Proteomes" id="UP000073492">
    <property type="component" value="Unassembled WGS sequence"/>
</dbReference>
<evidence type="ECO:0000313" key="2">
    <source>
        <dbReference type="EMBL" id="KXT18634.1"/>
    </source>
</evidence>
<organism evidence="2 3">
    <name type="scientific">Pseudocercospora musae</name>
    <dbReference type="NCBI Taxonomy" id="113226"/>
    <lineage>
        <taxon>Eukaryota</taxon>
        <taxon>Fungi</taxon>
        <taxon>Dikarya</taxon>
        <taxon>Ascomycota</taxon>
        <taxon>Pezizomycotina</taxon>
        <taxon>Dothideomycetes</taxon>
        <taxon>Dothideomycetidae</taxon>
        <taxon>Mycosphaerellales</taxon>
        <taxon>Mycosphaerellaceae</taxon>
        <taxon>Pseudocercospora</taxon>
    </lineage>
</organism>
<gene>
    <name evidence="2" type="ORF">AC579_9805</name>
</gene>
<dbReference type="EMBL" id="LFZO01000005">
    <property type="protein sequence ID" value="KXT18634.1"/>
    <property type="molecule type" value="Genomic_DNA"/>
</dbReference>
<accession>A0A139IVQ9</accession>
<sequence length="119" mass="13077">MRPKIEATLVIIQQFSLLLRSFHKAEVRSNPQLHGRASECLERHFHAPIDMEHARIKKSRLKQEVKLALYSRMAGPGRLAVAVAVANLPNSVTSSKPGPAVGQTKGCKTQDARRASSPT</sequence>
<reference evidence="2 3" key="1">
    <citation type="submission" date="2015-07" db="EMBL/GenBank/DDBJ databases">
        <title>Comparative genomics of the Sigatoka disease complex on banana suggests a link between parallel evolutionary changes in Pseudocercospora fijiensis and Pseudocercospora eumusae and increased virulence on the banana host.</title>
        <authorList>
            <person name="Chang T.-C."/>
            <person name="Salvucci A."/>
            <person name="Crous P.W."/>
            <person name="Stergiopoulos I."/>
        </authorList>
    </citation>
    <scope>NUCLEOTIDE SEQUENCE [LARGE SCALE GENOMIC DNA]</scope>
    <source>
        <strain evidence="2 3">CBS 116634</strain>
    </source>
</reference>
<evidence type="ECO:0000256" key="1">
    <source>
        <dbReference type="SAM" id="MobiDB-lite"/>
    </source>
</evidence>
<keyword evidence="3" id="KW-1185">Reference proteome</keyword>
<feature type="region of interest" description="Disordered" evidence="1">
    <location>
        <begin position="91"/>
        <end position="119"/>
    </location>
</feature>
<comment type="caution">
    <text evidence="2">The sequence shown here is derived from an EMBL/GenBank/DDBJ whole genome shotgun (WGS) entry which is preliminary data.</text>
</comment>
<protein>
    <submittedName>
        <fullName evidence="2">Uncharacterized protein</fullName>
    </submittedName>
</protein>